<dbReference type="EMBL" id="JAACNH010000005">
    <property type="protein sequence ID" value="KAG8442638.1"/>
    <property type="molecule type" value="Genomic_DNA"/>
</dbReference>
<dbReference type="GO" id="GO:0008270">
    <property type="term" value="F:zinc ion binding"/>
    <property type="evidence" value="ECO:0007669"/>
    <property type="project" value="InterPro"/>
</dbReference>
<feature type="binding site" evidence="14">
    <location>
        <position position="131"/>
    </location>
    <ligand>
        <name>Ca(2+)</name>
        <dbReference type="ChEBI" id="CHEBI:29108"/>
        <label>4</label>
    </ligand>
</feature>
<keyword evidence="22" id="KW-1185">Reference proteome</keyword>
<feature type="binding site" evidence="14">
    <location>
        <position position="26"/>
    </location>
    <ligand>
        <name>Zn(2+)</name>
        <dbReference type="ChEBI" id="CHEBI:29105"/>
        <label>1</label>
    </ligand>
</feature>
<feature type="repeat" description="Hemopexin" evidence="17">
    <location>
        <begin position="171"/>
        <end position="217"/>
    </location>
</feature>
<evidence type="ECO:0000259" key="20">
    <source>
        <dbReference type="SMART" id="SM00235"/>
    </source>
</evidence>
<feature type="binding site" evidence="14">
    <location>
        <position position="175"/>
    </location>
    <ligand>
        <name>Ca(2+)</name>
        <dbReference type="ChEBI" id="CHEBI:29108"/>
        <label>4</label>
    </ligand>
</feature>
<feature type="active site" evidence="12">
    <location>
        <position position="50"/>
    </location>
</feature>
<evidence type="ECO:0000256" key="11">
    <source>
        <dbReference type="ARBA" id="ARBA00023157"/>
    </source>
</evidence>
<comment type="similarity">
    <text evidence="1">Belongs to the peptidase M10A family.</text>
</comment>
<keyword evidence="8 14" id="KW-0106">Calcium</keyword>
<feature type="binding site" evidence="14">
    <location>
        <position position="28"/>
    </location>
    <ligand>
        <name>Ca(2+)</name>
        <dbReference type="ChEBI" id="CHEBI:29108"/>
        <label>3</label>
    </ligand>
</feature>
<dbReference type="PIRSF" id="PIRSF001191">
    <property type="entry name" value="Peptidase_M10A_matrix"/>
    <property type="match status" value="1"/>
</dbReference>
<evidence type="ECO:0000256" key="12">
    <source>
        <dbReference type="PIRSR" id="PIRSR001191-1"/>
    </source>
</evidence>
<evidence type="ECO:0000256" key="7">
    <source>
        <dbReference type="ARBA" id="ARBA00022833"/>
    </source>
</evidence>
<dbReference type="SMART" id="SM00120">
    <property type="entry name" value="HX"/>
    <property type="match status" value="4"/>
</dbReference>
<feature type="disulfide bond" evidence="15">
    <location>
        <begin position="126"/>
        <end position="307"/>
    </location>
</feature>
<dbReference type="PROSITE" id="PS00024">
    <property type="entry name" value="HEMOPEXIN"/>
    <property type="match status" value="1"/>
</dbReference>
<feature type="signal peptide" evidence="19">
    <location>
        <begin position="1"/>
        <end position="15"/>
    </location>
</feature>
<dbReference type="Pfam" id="PF00413">
    <property type="entry name" value="Peptidase_M10"/>
    <property type="match status" value="1"/>
</dbReference>
<dbReference type="InterPro" id="IPR001818">
    <property type="entry name" value="Pept_M10_metallopeptidase"/>
</dbReference>
<reference evidence="21" key="1">
    <citation type="thesis" date="2020" institute="ProQuest LLC" country="789 East Eisenhower Parkway, Ann Arbor, MI, USA">
        <title>Comparative Genomics and Chromosome Evolution.</title>
        <authorList>
            <person name="Mudd A.B."/>
        </authorList>
    </citation>
    <scope>NUCLEOTIDE SEQUENCE</scope>
    <source>
        <strain evidence="21">Female2</strain>
        <tissue evidence="21">Blood</tissue>
    </source>
</reference>
<feature type="binding site" evidence="13">
    <location>
        <position position="53"/>
    </location>
    <ligand>
        <name>Zn(2+)</name>
        <dbReference type="ChEBI" id="CHEBI:29105"/>
        <label>2</label>
        <note>catalytic</note>
    </ligand>
</feature>
<feature type="binding site" evidence="14">
    <location>
        <position position="265"/>
    </location>
    <ligand>
        <name>Ca(2+)</name>
        <dbReference type="ChEBI" id="CHEBI:29108"/>
        <label>4</label>
    </ligand>
</feature>
<sequence>MFIFLSLAHTGKVLAHADIPELGTVHFDDDELWTEGTYEGVNLRIIAAHELGHALGLGHSRFGSSLMAPIYAGYRPNFRLHDDDVRGIQALYGKNEQTVEEENVLTTESPTIPADPTPTSLMPNPCTDNLDAIILGPHGKTYAFKGDYMWTITDLGISPLIHIRLLWKDLPGNIDAAVHSPRTDRTYFFKGDKVWRYTDFILNPGYPKRLTRVPPRLNAALYWEGNKKIFLFKGDVYWQWDELGWSNLSSKKISNLFTGVPSQVDAALTWKNGKIYFFKGDQYWRVNSQLRVDRGYPLSKAERWMQCQNFD</sequence>
<dbReference type="Proteomes" id="UP000812440">
    <property type="component" value="Chromosome 6"/>
</dbReference>
<keyword evidence="6" id="KW-0378">Hydrolase</keyword>
<evidence type="ECO:0000256" key="15">
    <source>
        <dbReference type="PIRSR" id="PIRSR621190-3"/>
    </source>
</evidence>
<evidence type="ECO:0000256" key="14">
    <source>
        <dbReference type="PIRSR" id="PIRSR621190-2"/>
    </source>
</evidence>
<dbReference type="PANTHER" id="PTHR10201:SF166">
    <property type="entry name" value="MATRIX METALLOPROTEINASE-19"/>
    <property type="match status" value="1"/>
</dbReference>
<dbReference type="InterPro" id="IPR036375">
    <property type="entry name" value="Hemopexin-like_dom_sf"/>
</dbReference>
<feature type="modified residue" description="Phosphotyrosine; by PKDCC" evidence="16">
    <location>
        <position position="206"/>
    </location>
</feature>
<dbReference type="InterPro" id="IPR021190">
    <property type="entry name" value="Pept_M10A"/>
</dbReference>
<dbReference type="PROSITE" id="PS51642">
    <property type="entry name" value="HEMOPEXIN_2"/>
    <property type="match status" value="2"/>
</dbReference>
<dbReference type="OrthoDB" id="406838at2759"/>
<dbReference type="GO" id="GO:0030198">
    <property type="term" value="P:extracellular matrix organization"/>
    <property type="evidence" value="ECO:0007669"/>
    <property type="project" value="TreeGrafter"/>
</dbReference>
<name>A0A8T2JGC7_9PIPI</name>
<feature type="binding site" evidence="14">
    <location>
        <position position="133"/>
    </location>
    <ligand>
        <name>Ca(2+)</name>
        <dbReference type="ChEBI" id="CHEBI:29108"/>
        <label>5</label>
    </ligand>
</feature>
<dbReference type="SUPFAM" id="SSF50923">
    <property type="entry name" value="Hemopexin-like domain"/>
    <property type="match status" value="1"/>
</dbReference>
<evidence type="ECO:0000256" key="9">
    <source>
        <dbReference type="ARBA" id="ARBA00023049"/>
    </source>
</evidence>
<dbReference type="SUPFAM" id="SSF55486">
    <property type="entry name" value="Metalloproteases ('zincins'), catalytic domain"/>
    <property type="match status" value="1"/>
</dbReference>
<evidence type="ECO:0000256" key="2">
    <source>
        <dbReference type="ARBA" id="ARBA00022670"/>
    </source>
</evidence>
<accession>A0A8T2JGC7</accession>
<feature type="chain" id="PRO_5035762065" description="Peptidase metallopeptidase domain-containing protein" evidence="19">
    <location>
        <begin position="16"/>
        <end position="311"/>
    </location>
</feature>
<comment type="cofactor">
    <cofactor evidence="14">
        <name>Ca(2+)</name>
        <dbReference type="ChEBI" id="CHEBI:29108"/>
    </cofactor>
    <text evidence="14">Can bind about 5 Ca(2+) ions per subunit.</text>
</comment>
<dbReference type="InterPro" id="IPR024079">
    <property type="entry name" value="MetalloPept_cat_dom_sf"/>
</dbReference>
<dbReference type="PANTHER" id="PTHR10201">
    <property type="entry name" value="MATRIX METALLOPROTEINASE"/>
    <property type="match status" value="1"/>
</dbReference>
<evidence type="ECO:0000256" key="4">
    <source>
        <dbReference type="ARBA" id="ARBA00022729"/>
    </source>
</evidence>
<keyword evidence="4 19" id="KW-0732">Signal</keyword>
<protein>
    <recommendedName>
        <fullName evidence="20">Peptidase metallopeptidase domain-containing protein</fullName>
    </recommendedName>
</protein>
<dbReference type="FunFam" id="2.110.10.10:FF:000021">
    <property type="entry name" value="Matrix metallopeptidase 19"/>
    <property type="match status" value="1"/>
</dbReference>
<dbReference type="Gene3D" id="3.40.390.10">
    <property type="entry name" value="Collagenase (Catalytic Domain)"/>
    <property type="match status" value="1"/>
</dbReference>
<dbReference type="InterPro" id="IPR018486">
    <property type="entry name" value="Hemopexin_CS"/>
</dbReference>
<proteinExistence type="inferred from homology"/>
<feature type="domain" description="Peptidase metallopeptidase" evidence="20">
    <location>
        <begin position="2"/>
        <end position="94"/>
    </location>
</feature>
<dbReference type="InterPro" id="IPR018487">
    <property type="entry name" value="Hemopexin-like_repeat"/>
</dbReference>
<dbReference type="FunFam" id="3.40.390.10:FF:000109">
    <property type="entry name" value="Matrix metallopeptidase 19"/>
    <property type="match status" value="1"/>
</dbReference>
<feature type="binding site" evidence="13">
    <location>
        <position position="49"/>
    </location>
    <ligand>
        <name>Zn(2+)</name>
        <dbReference type="ChEBI" id="CHEBI:29105"/>
        <label>2</label>
        <note>catalytic</note>
    </ligand>
</feature>
<dbReference type="FunFam" id="2.110.10.10:FF:000008">
    <property type="entry name" value="Matrix metallopeptidase 19"/>
    <property type="match status" value="1"/>
</dbReference>
<evidence type="ECO:0000256" key="8">
    <source>
        <dbReference type="ARBA" id="ARBA00022837"/>
    </source>
</evidence>
<feature type="binding site" evidence="14">
    <location>
        <position position="177"/>
    </location>
    <ligand>
        <name>Ca(2+)</name>
        <dbReference type="ChEBI" id="CHEBI:29108"/>
        <label>5</label>
    </ligand>
</feature>
<feature type="binding site" evidence="14">
    <location>
        <position position="31"/>
    </location>
    <ligand>
        <name>Ca(2+)</name>
        <dbReference type="ChEBI" id="CHEBI:29108"/>
        <label>3</label>
    </ligand>
</feature>
<dbReference type="PRINTS" id="PR00138">
    <property type="entry name" value="MATRIXIN"/>
</dbReference>
<evidence type="ECO:0000256" key="16">
    <source>
        <dbReference type="PIRSR" id="PIRSR621190-4"/>
    </source>
</evidence>
<dbReference type="GO" id="GO:0006508">
    <property type="term" value="P:proteolysis"/>
    <property type="evidence" value="ECO:0007669"/>
    <property type="project" value="UniProtKB-KW"/>
</dbReference>
<feature type="region of interest" description="Disordered" evidence="18">
    <location>
        <begin position="101"/>
        <end position="120"/>
    </location>
</feature>
<organism evidence="21 22">
    <name type="scientific">Hymenochirus boettgeri</name>
    <name type="common">Congo dwarf clawed frog</name>
    <dbReference type="NCBI Taxonomy" id="247094"/>
    <lineage>
        <taxon>Eukaryota</taxon>
        <taxon>Metazoa</taxon>
        <taxon>Chordata</taxon>
        <taxon>Craniata</taxon>
        <taxon>Vertebrata</taxon>
        <taxon>Euteleostomi</taxon>
        <taxon>Amphibia</taxon>
        <taxon>Batrachia</taxon>
        <taxon>Anura</taxon>
        <taxon>Pipoidea</taxon>
        <taxon>Pipidae</taxon>
        <taxon>Pipinae</taxon>
        <taxon>Hymenochirus</taxon>
    </lineage>
</organism>
<gene>
    <name evidence="21" type="ORF">GDO86_011429</name>
</gene>
<keyword evidence="2" id="KW-0645">Protease</keyword>
<dbReference type="Gene3D" id="2.110.10.10">
    <property type="entry name" value="Hemopexin-like domain"/>
    <property type="match status" value="2"/>
</dbReference>
<evidence type="ECO:0000256" key="19">
    <source>
        <dbReference type="SAM" id="SignalP"/>
    </source>
</evidence>
<dbReference type="GO" id="GO:0030574">
    <property type="term" value="P:collagen catabolic process"/>
    <property type="evidence" value="ECO:0007669"/>
    <property type="project" value="TreeGrafter"/>
</dbReference>
<dbReference type="Pfam" id="PF00045">
    <property type="entry name" value="Hemopexin"/>
    <property type="match status" value="2"/>
</dbReference>
<comment type="cofactor">
    <cofactor evidence="14">
        <name>Zn(2+)</name>
        <dbReference type="ChEBI" id="CHEBI:29105"/>
    </cofactor>
    <text evidence="14">Binds 2 Zn(2+) ions per subunit.</text>
</comment>
<evidence type="ECO:0000256" key="1">
    <source>
        <dbReference type="ARBA" id="ARBA00010370"/>
    </source>
</evidence>
<keyword evidence="11 15" id="KW-1015">Disulfide bond</keyword>
<dbReference type="SMART" id="SM00235">
    <property type="entry name" value="ZnMc"/>
    <property type="match status" value="1"/>
</dbReference>
<keyword evidence="5" id="KW-0677">Repeat</keyword>
<dbReference type="GO" id="GO:0031012">
    <property type="term" value="C:extracellular matrix"/>
    <property type="evidence" value="ECO:0007669"/>
    <property type="project" value="InterPro"/>
</dbReference>
<feature type="binding site" evidence="14">
    <location>
        <position position="29"/>
    </location>
    <ligand>
        <name>Ca(2+)</name>
        <dbReference type="ChEBI" id="CHEBI:29108"/>
        <label>1</label>
    </ligand>
</feature>
<evidence type="ECO:0000256" key="5">
    <source>
        <dbReference type="ARBA" id="ARBA00022737"/>
    </source>
</evidence>
<evidence type="ECO:0000256" key="17">
    <source>
        <dbReference type="PROSITE-ProRule" id="PRU01011"/>
    </source>
</evidence>
<dbReference type="CDD" id="cd00094">
    <property type="entry name" value="HX"/>
    <property type="match status" value="1"/>
</dbReference>
<dbReference type="AlphaFoldDB" id="A0A8T2JGC7"/>
<evidence type="ECO:0000256" key="13">
    <source>
        <dbReference type="PIRSR" id="PIRSR001191-2"/>
    </source>
</evidence>
<feature type="binding site" evidence="14">
    <location>
        <position position="67"/>
    </location>
    <ligand>
        <name>Zn(2+)</name>
        <dbReference type="ChEBI" id="CHEBI:29105"/>
        <label>2</label>
        <note>catalytic</note>
    </ligand>
</feature>
<feature type="binding site" evidence="14">
    <location>
        <position position="220"/>
    </location>
    <ligand>
        <name>Ca(2+)</name>
        <dbReference type="ChEBI" id="CHEBI:29108"/>
        <label>5</label>
    </ligand>
</feature>
<feature type="repeat" description="Hemopexin" evidence="17">
    <location>
        <begin position="261"/>
        <end position="307"/>
    </location>
</feature>
<keyword evidence="7 13" id="KW-0862">Zinc</keyword>
<dbReference type="GO" id="GO:0004222">
    <property type="term" value="F:metalloendopeptidase activity"/>
    <property type="evidence" value="ECO:0007669"/>
    <property type="project" value="InterPro"/>
</dbReference>
<evidence type="ECO:0000313" key="22">
    <source>
        <dbReference type="Proteomes" id="UP000812440"/>
    </source>
</evidence>
<evidence type="ECO:0000256" key="18">
    <source>
        <dbReference type="SAM" id="MobiDB-lite"/>
    </source>
</evidence>
<evidence type="ECO:0000256" key="3">
    <source>
        <dbReference type="ARBA" id="ARBA00022723"/>
    </source>
</evidence>
<comment type="caution">
    <text evidence="21">The sequence shown here is derived from an EMBL/GenBank/DDBJ whole genome shotgun (WGS) entry which is preliminary data.</text>
</comment>
<keyword evidence="3 13" id="KW-0479">Metal-binding</keyword>
<evidence type="ECO:0000256" key="10">
    <source>
        <dbReference type="ARBA" id="ARBA00023145"/>
    </source>
</evidence>
<keyword evidence="10" id="KW-0865">Zymogen</keyword>
<dbReference type="GO" id="GO:0005615">
    <property type="term" value="C:extracellular space"/>
    <property type="evidence" value="ECO:0007669"/>
    <property type="project" value="TreeGrafter"/>
</dbReference>
<dbReference type="InterPro" id="IPR000585">
    <property type="entry name" value="Hemopexin-like_dom"/>
</dbReference>
<feature type="binding site" evidence="14">
    <location>
        <position position="16"/>
    </location>
    <ligand>
        <name>Zn(2+)</name>
        <dbReference type="ChEBI" id="CHEBI:29105"/>
        <label>1</label>
    </ligand>
</feature>
<evidence type="ECO:0000313" key="21">
    <source>
        <dbReference type="EMBL" id="KAG8442638.1"/>
    </source>
</evidence>
<feature type="binding site" evidence="13">
    <location>
        <position position="59"/>
    </location>
    <ligand>
        <name>Zn(2+)</name>
        <dbReference type="ChEBI" id="CHEBI:29105"/>
        <label>2</label>
        <note>catalytic</note>
    </ligand>
</feature>
<evidence type="ECO:0000256" key="6">
    <source>
        <dbReference type="ARBA" id="ARBA00022801"/>
    </source>
</evidence>
<keyword evidence="9" id="KW-0482">Metalloprotease</keyword>
<feature type="binding site" evidence="14">
    <location>
        <position position="31"/>
    </location>
    <ligand>
        <name>Ca(2+)</name>
        <dbReference type="ChEBI" id="CHEBI:29108"/>
        <label>1</label>
    </ligand>
</feature>
<dbReference type="InterPro" id="IPR006026">
    <property type="entry name" value="Peptidase_Metallo"/>
</dbReference>